<proteinExistence type="predicted"/>
<protein>
    <submittedName>
        <fullName evidence="1">Uncharacterized protein</fullName>
    </submittedName>
</protein>
<accession>A0A286U6E2</accession>
<organism evidence="1 2">
    <name type="scientific">Pyrrhoderma noxium</name>
    <dbReference type="NCBI Taxonomy" id="2282107"/>
    <lineage>
        <taxon>Eukaryota</taxon>
        <taxon>Fungi</taxon>
        <taxon>Dikarya</taxon>
        <taxon>Basidiomycota</taxon>
        <taxon>Agaricomycotina</taxon>
        <taxon>Agaricomycetes</taxon>
        <taxon>Hymenochaetales</taxon>
        <taxon>Hymenochaetaceae</taxon>
        <taxon>Pyrrhoderma</taxon>
    </lineage>
</organism>
<sequence>MSVYYQTSPIVSPPRTYYPVASSQYSQRSFDYGYPQLYNNYTIPQSSPYNYYSPPTYYPSGSQVLTVSQQPRFTAPMIYTYTLPHRSHRSHRMIIEGGPVMVSDTDTITKAADAVVTVIQDTIAEEMVVVRVVNIFYSVFGDVIIIIY</sequence>
<keyword evidence="2" id="KW-1185">Reference proteome</keyword>
<evidence type="ECO:0000313" key="2">
    <source>
        <dbReference type="Proteomes" id="UP000217199"/>
    </source>
</evidence>
<dbReference type="EMBL" id="NBII01000010">
    <property type="protein sequence ID" value="PAV15124.1"/>
    <property type="molecule type" value="Genomic_DNA"/>
</dbReference>
<gene>
    <name evidence="1" type="ORF">PNOK_0888500</name>
</gene>
<dbReference type="AlphaFoldDB" id="A0A286U6E2"/>
<dbReference type="Proteomes" id="UP000217199">
    <property type="component" value="Unassembled WGS sequence"/>
</dbReference>
<comment type="caution">
    <text evidence="1">The sequence shown here is derived from an EMBL/GenBank/DDBJ whole genome shotgun (WGS) entry which is preliminary data.</text>
</comment>
<name>A0A286U6E2_9AGAM</name>
<reference evidence="1 2" key="1">
    <citation type="journal article" date="2017" name="Mol. Ecol.">
        <title>Comparative and population genomic landscape of Phellinus noxius: A hypervariable fungus causing root rot in trees.</title>
        <authorList>
            <person name="Chung C.L."/>
            <person name="Lee T.J."/>
            <person name="Akiba M."/>
            <person name="Lee H.H."/>
            <person name="Kuo T.H."/>
            <person name="Liu D."/>
            <person name="Ke H.M."/>
            <person name="Yokoi T."/>
            <person name="Roa M.B."/>
            <person name="Lu M.J."/>
            <person name="Chang Y.Y."/>
            <person name="Ann P.J."/>
            <person name="Tsai J.N."/>
            <person name="Chen C.Y."/>
            <person name="Tzean S.S."/>
            <person name="Ota Y."/>
            <person name="Hattori T."/>
            <person name="Sahashi N."/>
            <person name="Liou R.F."/>
            <person name="Kikuchi T."/>
            <person name="Tsai I.J."/>
        </authorList>
    </citation>
    <scope>NUCLEOTIDE SEQUENCE [LARGE SCALE GENOMIC DNA]</scope>
    <source>
        <strain evidence="1 2">FFPRI411160</strain>
    </source>
</reference>
<evidence type="ECO:0000313" key="1">
    <source>
        <dbReference type="EMBL" id="PAV15124.1"/>
    </source>
</evidence>
<dbReference type="InParanoid" id="A0A286U6E2"/>